<feature type="domain" description="Glycoside hydrolase family 31 TIM barrel" evidence="8">
    <location>
        <begin position="423"/>
        <end position="747"/>
    </location>
</feature>
<evidence type="ECO:0000256" key="3">
    <source>
        <dbReference type="ARBA" id="ARBA00022729"/>
    </source>
</evidence>
<dbReference type="Proteomes" id="UP000541610">
    <property type="component" value="Unassembled WGS sequence"/>
</dbReference>
<dbReference type="PANTHER" id="PTHR22762:SF54">
    <property type="entry name" value="BCDNA.GH04962"/>
    <property type="match status" value="1"/>
</dbReference>
<dbReference type="Gene3D" id="3.20.20.80">
    <property type="entry name" value="Glycosidases"/>
    <property type="match status" value="3"/>
</dbReference>
<evidence type="ECO:0000256" key="1">
    <source>
        <dbReference type="ARBA" id="ARBA00004881"/>
    </source>
</evidence>
<accession>A0A7J6PH18</accession>
<dbReference type="InterPro" id="IPR013780">
    <property type="entry name" value="Glyco_hydro_b"/>
</dbReference>
<dbReference type="SUPFAM" id="SSF51011">
    <property type="entry name" value="Glycosyl hydrolase domain"/>
    <property type="match status" value="1"/>
</dbReference>
<dbReference type="SUPFAM" id="SSF51445">
    <property type="entry name" value="(Trans)glycosidases"/>
    <property type="match status" value="2"/>
</dbReference>
<dbReference type="EMBL" id="JABANP010000025">
    <property type="protein sequence ID" value="KAF4695036.1"/>
    <property type="molecule type" value="Genomic_DNA"/>
</dbReference>
<dbReference type="Gene3D" id="2.60.40.1180">
    <property type="entry name" value="Golgi alpha-mannosidase II"/>
    <property type="match status" value="4"/>
</dbReference>
<dbReference type="GO" id="GO:0005975">
    <property type="term" value="P:carbohydrate metabolic process"/>
    <property type="evidence" value="ECO:0007669"/>
    <property type="project" value="InterPro"/>
</dbReference>
<feature type="domain" description="Glycoside hydrolase family 31 N-terminal" evidence="9">
    <location>
        <begin position="1034"/>
        <end position="1274"/>
    </location>
</feature>
<evidence type="ECO:0000313" key="11">
    <source>
        <dbReference type="EMBL" id="KAF4695036.1"/>
    </source>
</evidence>
<keyword evidence="4" id="KW-0378">Hydrolase</keyword>
<dbReference type="InterPro" id="IPR017853">
    <property type="entry name" value="GH"/>
</dbReference>
<dbReference type="Pfam" id="PF01055">
    <property type="entry name" value="Glyco_hydro_31_2nd"/>
    <property type="match status" value="3"/>
</dbReference>
<keyword evidence="6" id="KW-0326">Glycosidase</keyword>
<evidence type="ECO:0000256" key="7">
    <source>
        <dbReference type="SAM" id="SignalP"/>
    </source>
</evidence>
<evidence type="ECO:0000313" key="12">
    <source>
        <dbReference type="Proteomes" id="UP000541610"/>
    </source>
</evidence>
<evidence type="ECO:0000259" key="9">
    <source>
        <dbReference type="Pfam" id="PF13802"/>
    </source>
</evidence>
<evidence type="ECO:0000256" key="5">
    <source>
        <dbReference type="ARBA" id="ARBA00023180"/>
    </source>
</evidence>
<sequence length="1886" mass="211901">MKASLLLAYLFIAAVVAEGPPRRTCSQTSFCRRYRDWIGLSVETRSSYYVSQLSGNHKDYLRLQVPASPLCSSSTGTFNATVKLSALGEEGPDVFLLQVSSDCVTCRVPSVNLCQLRFYEDGTVRFTMDENHAIVGHIRTRYVIPSGDVIQDEHMPLAKDLEYTYSQEGGPPDPLGRSYNQSDDRWFAAQEKSSTFRVGKSIVVKLMHAGVVLTVAVDGQVVQTINSKKHLVIEGTRYEYNDKCPFNMPPSYDAKYIDPACSPGTHDGSWAEEYEGKTDEKPHGPSLVGVDVTFTEAYAAYGLQERGTTTSKLKIGGTSDLSLYRFFNLDYYAYPVDGDRAQGAIYGAIPTLTAVQEGPGPTTFTSSLLWVNPSDTLVALTGGCGGDLTSTFVSESGVIDLLLYPGMKPQEFSTAYHRTTGLPSLPPLFGLGFHRSRYAVESQQDIYNLAYKYTDKGFPVDVFWLDIEHTNGKEYFTWNETLFPDPKKMSDDIRAQGKEMVTIVDPHIKATNSYFIYSSGVESDVFVKQLDYRQPEPTSKIFEADCWPGLSAWPDFVNPAVREWWGLWFNPDGLNDNFYTWNDMNEPSVFDVPEKTMYRDLMHLGGIEHRDVHNLYGHYFRMASFEGQRLHRFPGERPFVLTRSFFIGSHRFGPMWTGDSVSQWNNLQAVIPMITALAATGGFSFTGSDIGGFIGNPDAELYTRWFQLSAATNAFFRLHSDIHSPQRDPWFYDETTLNRVKNATLDRLDMTRSSPWHVSAFALLVPRLRPIRLLWQAHHQPPMVLIGTDIMVRGVVEKGPKSVKVYFPPKTQWYSTTGKLMSSGYVDIQVTMDDIPRFFRAGSIIPRKDTYRSSSKLMYNDYFALYVYLDPSSFSAEGYAYTDDTISYDSTDEDKHNFWILTYVTAAAENREGSRASVSDLQSPAQQLLIRHGSVFKNGQLTVSPGGGTGQYGFCVHQVIFIGLNPHLRSLDGARSVGKISRDGVQTIAEIPPESCCVPPSTSRVFNVMPSTGTFNATVKLSALGEEGPDVFLLQLRFYEDGTFRFTMDENHAITGFIRTRYVIPSGDVIQDDNMPLAKDLEYTYNQEEKSSTFRIGKSLVVTLMHDDVILTVAVDGQVVQTINSKKRLVIEGTRYEYSNKCPFNLPDRYDAKYIDPACSPGTHDGSWAETYEGYTDAKPHGPSLVGVDVTFTEAYAAYGLQERGTTTSKLKIGGTSDLSLYRFFNLDYYAYPVDGDRAQGAIYGAIPTLTAVQEGPGSTTFTSSLLWVNPSDTLVSLTGCCGEDLITTFVSESGVIDFLLYPGMKPQEFSTAYHRTTGLPALPPLFGLGFHRSRYAVESQQDIYNLAYKYTDKGFPVDVFWLDIEHTNGKEYFTWNKKLFPNPKKMSDDIRAQGKEMVTIVDPHIKATNSYFIYSSGVEEDVFVKEEVFKPPHTTYKIFEANCWPGLSAWPDFTSPRVREWWGLWFKPDGLNDNFYTWNDMNEPSVFDVPEKTMYRNLVHIGLIEHRDVHNLFGPMWTGDSVSQWNNLQAVIPMITALAATGGFSFTGSDIGGFIGNPDAELYTRWFQLSAATNAFFRLHSDIHSPQRDPWFYDETTLNRVKNATLDRYRLLPYWYHAFALYVYCGKPIISPLWYAFLDDPNTYKCNSPGCDSVIDQQVLIGTDIMVRGVVEKGAKSVKVYFPPKTQWYSTTGKLMSSGYVDIQVTMDDIPRFFRAGSIIPRKDTYRSSSKLMYNDYFALYVYLDPSSFSAEGYAYTDDTISYDSTDEDKHNFWILTYVTAAAENREGSRASVSELQSPAQRLLIRHGSVFKNGQLTVSPGGGTGQYSFCVHQVIFIGLNPHLRTLGGARAMGEVKRQGVETIAEIPPESCCVPPSTTRVFNVMP</sequence>
<comment type="pathway">
    <text evidence="1">Glycan metabolism.</text>
</comment>
<dbReference type="Pfam" id="PF13802">
    <property type="entry name" value="Gal_mutarotas_2"/>
    <property type="match status" value="2"/>
</dbReference>
<comment type="similarity">
    <text evidence="2">Belongs to the glycosyl hydrolase 31 family.</text>
</comment>
<keyword evidence="3 7" id="KW-0732">Signal</keyword>
<dbReference type="Pfam" id="PF21365">
    <property type="entry name" value="Glyco_hydro_31_3rd"/>
    <property type="match status" value="2"/>
</dbReference>
<feature type="domain" description="Glycosyl hydrolase family 31 C-terminal" evidence="10">
    <location>
        <begin position="784"/>
        <end position="845"/>
    </location>
</feature>
<evidence type="ECO:0000256" key="6">
    <source>
        <dbReference type="ARBA" id="ARBA00023295"/>
    </source>
</evidence>
<dbReference type="CDD" id="cd06603">
    <property type="entry name" value="GH31_GANC_GANAB_alpha"/>
    <property type="match status" value="2"/>
</dbReference>
<evidence type="ECO:0000259" key="10">
    <source>
        <dbReference type="Pfam" id="PF21365"/>
    </source>
</evidence>
<feature type="chain" id="PRO_5029628139" description="Glycoside hydrolase family 31 N-terminal domain-containing protein" evidence="7">
    <location>
        <begin position="18"/>
        <end position="1886"/>
    </location>
</feature>
<dbReference type="InterPro" id="IPR048395">
    <property type="entry name" value="Glyco_hydro_31_C"/>
</dbReference>
<comment type="caution">
    <text evidence="11">The sequence shown here is derived from an EMBL/GenBank/DDBJ whole genome shotgun (WGS) entry which is preliminary data.</text>
</comment>
<gene>
    <name evidence="11" type="ORF">FOZ60_006158</name>
</gene>
<evidence type="ECO:0008006" key="13">
    <source>
        <dbReference type="Google" id="ProtNLM"/>
    </source>
</evidence>
<evidence type="ECO:0000259" key="8">
    <source>
        <dbReference type="Pfam" id="PF01055"/>
    </source>
</evidence>
<proteinExistence type="inferred from homology"/>
<feature type="domain" description="Glycoside hydrolase family 31 TIM barrel" evidence="8">
    <location>
        <begin position="1321"/>
        <end position="1515"/>
    </location>
</feature>
<dbReference type="PANTHER" id="PTHR22762">
    <property type="entry name" value="ALPHA-GLUCOSIDASE"/>
    <property type="match status" value="1"/>
</dbReference>
<organism evidence="11 12">
    <name type="scientific">Perkinsus olseni</name>
    <name type="common">Perkinsus atlanticus</name>
    <dbReference type="NCBI Taxonomy" id="32597"/>
    <lineage>
        <taxon>Eukaryota</taxon>
        <taxon>Sar</taxon>
        <taxon>Alveolata</taxon>
        <taxon>Perkinsozoa</taxon>
        <taxon>Perkinsea</taxon>
        <taxon>Perkinsida</taxon>
        <taxon>Perkinsidae</taxon>
        <taxon>Perkinsus</taxon>
    </lineage>
</organism>
<dbReference type="InterPro" id="IPR025887">
    <property type="entry name" value="Glyco_hydro_31_N_dom"/>
</dbReference>
<feature type="domain" description="Glycoside hydrolase family 31 TIM barrel" evidence="8">
    <location>
        <begin position="1516"/>
        <end position="1618"/>
    </location>
</feature>
<keyword evidence="5" id="KW-0325">Glycoprotein</keyword>
<name>A0A7J6PH18_PEROL</name>
<feature type="domain" description="Glycosyl hydrolase family 31 C-terminal" evidence="10">
    <location>
        <begin position="1627"/>
        <end position="1721"/>
    </location>
</feature>
<dbReference type="InterPro" id="IPR000322">
    <property type="entry name" value="Glyco_hydro_31_TIM"/>
</dbReference>
<dbReference type="GO" id="GO:0006491">
    <property type="term" value="P:N-glycan processing"/>
    <property type="evidence" value="ECO:0007669"/>
    <property type="project" value="TreeGrafter"/>
</dbReference>
<dbReference type="OrthoDB" id="440381at2759"/>
<dbReference type="GO" id="GO:0090599">
    <property type="term" value="F:alpha-glucosidase activity"/>
    <property type="evidence" value="ECO:0007669"/>
    <property type="project" value="TreeGrafter"/>
</dbReference>
<reference evidence="11 12" key="1">
    <citation type="submission" date="2020-04" db="EMBL/GenBank/DDBJ databases">
        <title>Perkinsus olseni comparative genomics.</title>
        <authorList>
            <person name="Bogema D.R."/>
        </authorList>
    </citation>
    <scope>NUCLEOTIDE SEQUENCE [LARGE SCALE GENOMIC DNA]</scope>
    <source>
        <strain evidence="11">00978-12</strain>
    </source>
</reference>
<evidence type="ECO:0000256" key="4">
    <source>
        <dbReference type="ARBA" id="ARBA00022801"/>
    </source>
</evidence>
<dbReference type="Gene3D" id="2.60.40.1760">
    <property type="entry name" value="glycosyl hydrolase (family 31)"/>
    <property type="match status" value="2"/>
</dbReference>
<evidence type="ECO:0000256" key="2">
    <source>
        <dbReference type="ARBA" id="ARBA00007806"/>
    </source>
</evidence>
<feature type="domain" description="Glycoside hydrolase family 31 N-terminal" evidence="9">
    <location>
        <begin position="115"/>
        <end position="376"/>
    </location>
</feature>
<feature type="signal peptide" evidence="7">
    <location>
        <begin position="1"/>
        <end position="17"/>
    </location>
</feature>
<protein>
    <recommendedName>
        <fullName evidence="13">Glycoside hydrolase family 31 N-terminal domain-containing protein</fullName>
    </recommendedName>
</protein>